<feature type="non-terminal residue" evidence="2">
    <location>
        <position position="1"/>
    </location>
</feature>
<evidence type="ECO:0000256" key="1">
    <source>
        <dbReference type="SAM" id="MobiDB-lite"/>
    </source>
</evidence>
<feature type="region of interest" description="Disordered" evidence="1">
    <location>
        <begin position="144"/>
        <end position="219"/>
    </location>
</feature>
<comment type="caution">
    <text evidence="2">The sequence shown here is derived from an EMBL/GenBank/DDBJ whole genome shotgun (WGS) entry which is preliminary data.</text>
</comment>
<organism evidence="2 3">
    <name type="scientific">Tanacetum coccineum</name>
    <dbReference type="NCBI Taxonomy" id="301880"/>
    <lineage>
        <taxon>Eukaryota</taxon>
        <taxon>Viridiplantae</taxon>
        <taxon>Streptophyta</taxon>
        <taxon>Embryophyta</taxon>
        <taxon>Tracheophyta</taxon>
        <taxon>Spermatophyta</taxon>
        <taxon>Magnoliopsida</taxon>
        <taxon>eudicotyledons</taxon>
        <taxon>Gunneridae</taxon>
        <taxon>Pentapetalae</taxon>
        <taxon>asterids</taxon>
        <taxon>campanulids</taxon>
        <taxon>Asterales</taxon>
        <taxon>Asteraceae</taxon>
        <taxon>Asteroideae</taxon>
        <taxon>Anthemideae</taxon>
        <taxon>Anthemidinae</taxon>
        <taxon>Tanacetum</taxon>
    </lineage>
</organism>
<accession>A0ABQ5DPQ1</accession>
<name>A0ABQ5DPQ1_9ASTR</name>
<evidence type="ECO:0000313" key="2">
    <source>
        <dbReference type="EMBL" id="GJT40868.1"/>
    </source>
</evidence>
<protein>
    <recommendedName>
        <fullName evidence="4">Transposase (Putative), gypsy type</fullName>
    </recommendedName>
</protein>
<feature type="compositionally biased region" description="Basic and acidic residues" evidence="1">
    <location>
        <begin position="205"/>
        <end position="217"/>
    </location>
</feature>
<feature type="compositionally biased region" description="Polar residues" evidence="1">
    <location>
        <begin position="161"/>
        <end position="181"/>
    </location>
</feature>
<gene>
    <name evidence="2" type="ORF">Tco_0940733</name>
</gene>
<dbReference type="Proteomes" id="UP001151760">
    <property type="component" value="Unassembled WGS sequence"/>
</dbReference>
<keyword evidence="3" id="KW-1185">Reference proteome</keyword>
<proteinExistence type="predicted"/>
<sequence>DTIQLKTAVSTTSSEYLLEFTSEYGITEELHSELPSPGDRIMDFPEGKVEERVFPIVVDWRISAPMDKMPVAGFYSPEDVVVLNTCRNPIQKQHEALLCLVGLSRRYFLRDDVYPMFLNDDDREMDLFNLISALNPTKVKTGKYANAPPKVLRKDHDALRPTQSTIGEKSTRLDTGSTLSAPTPADETPADVSDPDPLSYAKPRSIPEREIAQEDRPVAGNKLRKSPSFYILYRVANGIYQPGWGVTNSCRLESPDVCQDVVDHIVSPRLRFEQEVWLLKRATKKVAKRDQRIQAREGEIKKLDQEIYSLKSADTEAAEAKNVELAKKLESLCAKFLDLQVNNTQLSQQVSSLQAQITGEERIKAAFEEFKRYEDDKVEQRCAEMDARLYKLSIDFNEELYPHMLTAIAGHHWLIGHGLRLAVLKCTESPEIRQAFADVESAGLAKGMSEGLQYGIEHGKAGRDLGDAEAYDPEANDKFVKALQDLKDLKYPIVDQVESSSQLKIPIYPEVCNPKDPWAVKEELSLEDAIAANISQAEKKKICRVVCHTHSVGSAHHARSNGVAILVSTAAPQGLAFLVTDAAT</sequence>
<evidence type="ECO:0008006" key="4">
    <source>
        <dbReference type="Google" id="ProtNLM"/>
    </source>
</evidence>
<reference evidence="2" key="1">
    <citation type="journal article" date="2022" name="Int. J. Mol. Sci.">
        <title>Draft Genome of Tanacetum Coccineum: Genomic Comparison of Closely Related Tanacetum-Family Plants.</title>
        <authorList>
            <person name="Yamashiro T."/>
            <person name="Shiraishi A."/>
            <person name="Nakayama K."/>
            <person name="Satake H."/>
        </authorList>
    </citation>
    <scope>NUCLEOTIDE SEQUENCE</scope>
</reference>
<dbReference type="EMBL" id="BQNB010015511">
    <property type="protein sequence ID" value="GJT40868.1"/>
    <property type="molecule type" value="Genomic_DNA"/>
</dbReference>
<reference evidence="2" key="2">
    <citation type="submission" date="2022-01" db="EMBL/GenBank/DDBJ databases">
        <authorList>
            <person name="Yamashiro T."/>
            <person name="Shiraishi A."/>
            <person name="Satake H."/>
            <person name="Nakayama K."/>
        </authorList>
    </citation>
    <scope>NUCLEOTIDE SEQUENCE</scope>
</reference>
<evidence type="ECO:0000313" key="3">
    <source>
        <dbReference type="Proteomes" id="UP001151760"/>
    </source>
</evidence>